<keyword evidence="3" id="KW-1185">Reference proteome</keyword>
<dbReference type="AlphaFoldDB" id="M0HVM5"/>
<sequence>MLTSKTSRAKNFFVVERCFLLFSIFRLLRATLFGIGDFVLRTYFGNSRAKVVDIFDEQVCAPLDKLTSGVVEAITPCSRQC</sequence>
<keyword evidence="1" id="KW-1133">Transmembrane helix</keyword>
<keyword evidence="1" id="KW-0812">Transmembrane</keyword>
<protein>
    <submittedName>
        <fullName evidence="2">Uncharacterized protein</fullName>
    </submittedName>
</protein>
<evidence type="ECO:0000256" key="1">
    <source>
        <dbReference type="SAM" id="Phobius"/>
    </source>
</evidence>
<comment type="caution">
    <text evidence="2">The sequence shown here is derived from an EMBL/GenBank/DDBJ whole genome shotgun (WGS) entry which is preliminary data.</text>
</comment>
<evidence type="ECO:0000313" key="2">
    <source>
        <dbReference type="EMBL" id="ELZ88511.1"/>
    </source>
</evidence>
<organism evidence="2 3">
    <name type="scientific">Haloferax elongans ATCC BAA-1513</name>
    <dbReference type="NCBI Taxonomy" id="1230453"/>
    <lineage>
        <taxon>Archaea</taxon>
        <taxon>Methanobacteriati</taxon>
        <taxon>Methanobacteriota</taxon>
        <taxon>Stenosarchaea group</taxon>
        <taxon>Halobacteria</taxon>
        <taxon>Halobacteriales</taxon>
        <taxon>Haloferacaceae</taxon>
        <taxon>Haloferax</taxon>
    </lineage>
</organism>
<accession>M0HVM5</accession>
<proteinExistence type="predicted"/>
<keyword evidence="1" id="KW-0472">Membrane</keyword>
<name>M0HVM5_HALEO</name>
<evidence type="ECO:0000313" key="3">
    <source>
        <dbReference type="Proteomes" id="UP000011612"/>
    </source>
</evidence>
<dbReference type="Proteomes" id="UP000011612">
    <property type="component" value="Unassembled WGS sequence"/>
</dbReference>
<reference evidence="2 3" key="1">
    <citation type="journal article" date="2014" name="PLoS Genet.">
        <title>Phylogenetically driven sequencing of extremely halophilic archaea reveals strategies for static and dynamic osmo-response.</title>
        <authorList>
            <person name="Becker E.A."/>
            <person name="Seitzer P.M."/>
            <person name="Tritt A."/>
            <person name="Larsen D."/>
            <person name="Krusor M."/>
            <person name="Yao A.I."/>
            <person name="Wu D."/>
            <person name="Madern D."/>
            <person name="Eisen J.A."/>
            <person name="Darling A.E."/>
            <person name="Facciotti M.T."/>
        </authorList>
    </citation>
    <scope>NUCLEOTIDE SEQUENCE [LARGE SCALE GENOMIC DNA]</scope>
    <source>
        <strain evidence="2 3">ATCC BAA-1513</strain>
    </source>
</reference>
<gene>
    <name evidence="2" type="ORF">C453_01565</name>
</gene>
<feature type="transmembrane region" description="Helical" evidence="1">
    <location>
        <begin position="20"/>
        <end position="40"/>
    </location>
</feature>
<dbReference type="EMBL" id="AOLK01000006">
    <property type="protein sequence ID" value="ELZ88511.1"/>
    <property type="molecule type" value="Genomic_DNA"/>
</dbReference>